<feature type="region of interest" description="Disordered" evidence="1">
    <location>
        <begin position="183"/>
        <end position="203"/>
    </location>
</feature>
<dbReference type="AlphaFoldDB" id="A0A834GD60"/>
<organism evidence="2 3">
    <name type="scientific">Rhododendron simsii</name>
    <name type="common">Sims's rhododendron</name>
    <dbReference type="NCBI Taxonomy" id="118357"/>
    <lineage>
        <taxon>Eukaryota</taxon>
        <taxon>Viridiplantae</taxon>
        <taxon>Streptophyta</taxon>
        <taxon>Embryophyta</taxon>
        <taxon>Tracheophyta</taxon>
        <taxon>Spermatophyta</taxon>
        <taxon>Magnoliopsida</taxon>
        <taxon>eudicotyledons</taxon>
        <taxon>Gunneridae</taxon>
        <taxon>Pentapetalae</taxon>
        <taxon>asterids</taxon>
        <taxon>Ericales</taxon>
        <taxon>Ericaceae</taxon>
        <taxon>Ericoideae</taxon>
        <taxon>Rhodoreae</taxon>
        <taxon>Rhododendron</taxon>
    </lineage>
</organism>
<evidence type="ECO:0000313" key="2">
    <source>
        <dbReference type="EMBL" id="KAF7129126.1"/>
    </source>
</evidence>
<dbReference type="Proteomes" id="UP000626092">
    <property type="component" value="Unassembled WGS sequence"/>
</dbReference>
<accession>A0A834GD60</accession>
<reference evidence="2" key="1">
    <citation type="submission" date="2019-11" db="EMBL/GenBank/DDBJ databases">
        <authorList>
            <person name="Liu Y."/>
            <person name="Hou J."/>
            <person name="Li T.-Q."/>
            <person name="Guan C.-H."/>
            <person name="Wu X."/>
            <person name="Wu H.-Z."/>
            <person name="Ling F."/>
            <person name="Zhang R."/>
            <person name="Shi X.-G."/>
            <person name="Ren J.-P."/>
            <person name="Chen E.-F."/>
            <person name="Sun J.-M."/>
        </authorList>
    </citation>
    <scope>NUCLEOTIDE SEQUENCE</scope>
    <source>
        <strain evidence="2">Adult_tree_wgs_1</strain>
        <tissue evidence="2">Leaves</tissue>
    </source>
</reference>
<evidence type="ECO:0000256" key="1">
    <source>
        <dbReference type="SAM" id="MobiDB-lite"/>
    </source>
</evidence>
<comment type="caution">
    <text evidence="2">The sequence shown here is derived from an EMBL/GenBank/DDBJ whole genome shotgun (WGS) entry which is preliminary data.</text>
</comment>
<feature type="compositionally biased region" description="Basic and acidic residues" evidence="1">
    <location>
        <begin position="242"/>
        <end position="252"/>
    </location>
</feature>
<feature type="region of interest" description="Disordered" evidence="1">
    <location>
        <begin position="223"/>
        <end position="293"/>
    </location>
</feature>
<feature type="compositionally biased region" description="Polar residues" evidence="1">
    <location>
        <begin position="183"/>
        <end position="196"/>
    </location>
</feature>
<gene>
    <name evidence="2" type="ORF">RHSIM_Rhsim10G0114300</name>
</gene>
<keyword evidence="3" id="KW-1185">Reference proteome</keyword>
<sequence>MGRFRRHCNTSQAMADFRSHYKILDNVATVLAPEDAVSANFFRVVMGINGINQMLGTSLGLHDIHHLYTISRTKDALMYYLKSRDSREKLVLELPDSARGMTTISLSSRGTSSLEMRMASHDIITPQVHVKDINRALAFNEQGTHLKCRARTAQVLLSYRASYGEFIDHCTCAADNLELLAPSSSTPVQGKSSRSYTPPLPDEPIRLAKEAFTLSLRGSRGIGRRASIQSDAPPGFSPEEVTDGHHDKRQRFDPTSTGIDLPKGSLTPRRSSAPVPIWGPRMSHGNHPREVESSPDKLLSSFMVNSAKVSKNESKTAYQLGYNEGINVPTESYKTQMLVIQDEIWAVAWAACLQNAGVVELSPLWTENDFPSTIATPNEEFAEDEEDSLDKELNVNISEQHNANAKQNDEATNPGQKEAGGEPNEESTTAVDNLFKLLLPLSRT</sequence>
<name>A0A834GD60_RHOSS</name>
<feature type="region of interest" description="Disordered" evidence="1">
    <location>
        <begin position="398"/>
        <end position="431"/>
    </location>
</feature>
<evidence type="ECO:0000313" key="3">
    <source>
        <dbReference type="Proteomes" id="UP000626092"/>
    </source>
</evidence>
<proteinExistence type="predicted"/>
<protein>
    <submittedName>
        <fullName evidence="2">Uncharacterized protein</fullName>
    </submittedName>
</protein>
<dbReference type="EMBL" id="WJXA01000010">
    <property type="protein sequence ID" value="KAF7129126.1"/>
    <property type="molecule type" value="Genomic_DNA"/>
</dbReference>
<feature type="compositionally biased region" description="Polar residues" evidence="1">
    <location>
        <begin position="398"/>
        <end position="415"/>
    </location>
</feature>